<gene>
    <name evidence="1" type="ORF">GCM10007140_15850</name>
</gene>
<organism evidence="1 2">
    <name type="scientific">Priestia taiwanensis</name>
    <dbReference type="NCBI Taxonomy" id="1347902"/>
    <lineage>
        <taxon>Bacteria</taxon>
        <taxon>Bacillati</taxon>
        <taxon>Bacillota</taxon>
        <taxon>Bacilli</taxon>
        <taxon>Bacillales</taxon>
        <taxon>Bacillaceae</taxon>
        <taxon>Priestia</taxon>
    </lineage>
</organism>
<reference evidence="1" key="1">
    <citation type="journal article" date="2014" name="Int. J. Syst. Evol. Microbiol.">
        <title>Complete genome sequence of Corynebacterium casei LMG S-19264T (=DSM 44701T), isolated from a smear-ripened cheese.</title>
        <authorList>
            <consortium name="US DOE Joint Genome Institute (JGI-PGF)"/>
            <person name="Walter F."/>
            <person name="Albersmeier A."/>
            <person name="Kalinowski J."/>
            <person name="Ruckert C."/>
        </authorList>
    </citation>
    <scope>NUCLEOTIDE SEQUENCE</scope>
    <source>
        <strain evidence="1">CGMCC 1.12698</strain>
    </source>
</reference>
<dbReference type="AlphaFoldDB" id="A0A917EPD0"/>
<reference evidence="1" key="2">
    <citation type="submission" date="2020-09" db="EMBL/GenBank/DDBJ databases">
        <authorList>
            <person name="Sun Q."/>
            <person name="Zhou Y."/>
        </authorList>
    </citation>
    <scope>NUCLEOTIDE SEQUENCE</scope>
    <source>
        <strain evidence="1">CGMCC 1.12698</strain>
    </source>
</reference>
<accession>A0A917EPD0</accession>
<sequence>MRREVYEFLQSREDLQKFIREQPIWYRKLTRNPTDLEAFELAMLHHYKKTIPDRVEKFQNQVQMASLMIDVFQVMRQGQS</sequence>
<dbReference type="RefSeq" id="WP_188387828.1">
    <property type="nucleotide sequence ID" value="NZ_BMFK01000001.1"/>
</dbReference>
<name>A0A917EPD0_9BACI</name>
<dbReference type="Pfam" id="PF14003">
    <property type="entry name" value="YlbE"/>
    <property type="match status" value="1"/>
</dbReference>
<evidence type="ECO:0008006" key="3">
    <source>
        <dbReference type="Google" id="ProtNLM"/>
    </source>
</evidence>
<evidence type="ECO:0000313" key="1">
    <source>
        <dbReference type="EMBL" id="GGE66477.1"/>
    </source>
</evidence>
<comment type="caution">
    <text evidence="1">The sequence shown here is derived from an EMBL/GenBank/DDBJ whole genome shotgun (WGS) entry which is preliminary data.</text>
</comment>
<keyword evidence="2" id="KW-1185">Reference proteome</keyword>
<evidence type="ECO:0000313" key="2">
    <source>
        <dbReference type="Proteomes" id="UP000605259"/>
    </source>
</evidence>
<dbReference type="Proteomes" id="UP000605259">
    <property type="component" value="Unassembled WGS sequence"/>
</dbReference>
<protein>
    <recommendedName>
        <fullName evidence="3">YlbE-like protein</fullName>
    </recommendedName>
</protein>
<dbReference type="InterPro" id="IPR025613">
    <property type="entry name" value="YlbE"/>
</dbReference>
<proteinExistence type="predicted"/>
<dbReference type="EMBL" id="BMFK01000001">
    <property type="protein sequence ID" value="GGE66477.1"/>
    <property type="molecule type" value="Genomic_DNA"/>
</dbReference>